<reference evidence="3" key="2">
    <citation type="submission" date="2019-10" db="EMBL/GenBank/DDBJ databases">
        <authorList>
            <consortium name="NCBI Genome Project"/>
        </authorList>
    </citation>
    <scope>NUCLEOTIDE SEQUENCE</scope>
    <source>
        <strain evidence="3">NI907</strain>
    </source>
</reference>
<dbReference type="KEGG" id="pgri:PgNI_02890"/>
<evidence type="ECO:0000256" key="1">
    <source>
        <dbReference type="SAM" id="MobiDB-lite"/>
    </source>
</evidence>
<gene>
    <name evidence="3" type="ORF">PgNI_02890</name>
</gene>
<feature type="compositionally biased region" description="Low complexity" evidence="1">
    <location>
        <begin position="177"/>
        <end position="186"/>
    </location>
</feature>
<accession>A0A6P8BDF1</accession>
<dbReference type="RefSeq" id="XP_030985222.1">
    <property type="nucleotide sequence ID" value="XM_031122947.1"/>
</dbReference>
<evidence type="ECO:0000313" key="2">
    <source>
        <dbReference type="Proteomes" id="UP000515153"/>
    </source>
</evidence>
<dbReference type="GeneID" id="41957858"/>
<proteinExistence type="predicted"/>
<dbReference type="Proteomes" id="UP000515153">
    <property type="component" value="Unplaced"/>
</dbReference>
<feature type="region of interest" description="Disordered" evidence="1">
    <location>
        <begin position="154"/>
        <end position="190"/>
    </location>
</feature>
<protein>
    <submittedName>
        <fullName evidence="3">Uncharacterized protein</fullName>
    </submittedName>
</protein>
<sequence>MREATVQSGYDGAALVYARNQALAYQRKSDPLDHASVITFTTNGNQVTFYAHYAAETEDGSLQYHQYPVSSMNLTKSHPEHKEGRRGLRNAQDLAKEQSYALKNQLKDHYEQQLRRTLCPLEETVPPLPVSDDEPLVTIQTYTDEDDYKVVETQSVYQPTPPIPSKSKNGQKRKAPSSQGSSSGSSHHSKYKSYWKKDTMSGRYYHKHSDGSVSWLDSKDCKKTTAPVHNYVMTVTWANTTWQQRIP</sequence>
<reference evidence="3" key="3">
    <citation type="submission" date="2025-08" db="UniProtKB">
        <authorList>
            <consortium name="RefSeq"/>
        </authorList>
    </citation>
    <scope>IDENTIFICATION</scope>
    <source>
        <strain evidence="3">NI907</strain>
    </source>
</reference>
<name>A0A6P8BDF1_PYRGI</name>
<dbReference type="AlphaFoldDB" id="A0A6P8BDF1"/>
<organism evidence="2 3">
    <name type="scientific">Pyricularia grisea</name>
    <name type="common">Crabgrass-specific blast fungus</name>
    <name type="synonym">Magnaporthe grisea</name>
    <dbReference type="NCBI Taxonomy" id="148305"/>
    <lineage>
        <taxon>Eukaryota</taxon>
        <taxon>Fungi</taxon>
        <taxon>Dikarya</taxon>
        <taxon>Ascomycota</taxon>
        <taxon>Pezizomycotina</taxon>
        <taxon>Sordariomycetes</taxon>
        <taxon>Sordariomycetidae</taxon>
        <taxon>Magnaporthales</taxon>
        <taxon>Pyriculariaceae</taxon>
        <taxon>Pyricularia</taxon>
    </lineage>
</organism>
<reference evidence="3" key="1">
    <citation type="journal article" date="2019" name="Mol. Biol. Evol.">
        <title>Blast fungal genomes show frequent chromosomal changes, gene gains and losses, and effector gene turnover.</title>
        <authorList>
            <person name="Gomez Luciano L.B."/>
            <person name="Jason Tsai I."/>
            <person name="Chuma I."/>
            <person name="Tosa Y."/>
            <person name="Chen Y.H."/>
            <person name="Li J.Y."/>
            <person name="Li M.Y."/>
            <person name="Jade Lu M.Y."/>
            <person name="Nakayashiki H."/>
            <person name="Li W.H."/>
        </authorList>
    </citation>
    <scope>NUCLEOTIDE SEQUENCE</scope>
    <source>
        <strain evidence="3">NI907</strain>
    </source>
</reference>
<evidence type="ECO:0000313" key="3">
    <source>
        <dbReference type="RefSeq" id="XP_030985222.1"/>
    </source>
</evidence>
<keyword evidence="2" id="KW-1185">Reference proteome</keyword>